<feature type="transmembrane region" description="Helical" evidence="1">
    <location>
        <begin position="118"/>
        <end position="136"/>
    </location>
</feature>
<keyword evidence="1" id="KW-1133">Transmembrane helix</keyword>
<reference evidence="2 3" key="1">
    <citation type="journal article" date="2018" name="Appl. Microbiol. Biotechnol.">
        <title>Co-cultivation of the strictly anaerobic methanogen Methanosarcina barkeri with aerobic methanotrophs in an oxygen-limited membrane bioreactor.</title>
        <authorList>
            <person name="In 't Zandt M.H."/>
            <person name="van den Bosch T.J.M."/>
            <person name="Rijkers R."/>
            <person name="van Kessel M.A.H.J."/>
            <person name="Jetten M.S.M."/>
            <person name="Welte C.U."/>
        </authorList>
    </citation>
    <scope>NUCLEOTIDE SEQUENCE [LARGE SCALE GENOMIC DNA]</scope>
    <source>
        <strain evidence="2 3">DSM 17706</strain>
    </source>
</reference>
<feature type="transmembrane region" description="Helical" evidence="1">
    <location>
        <begin position="148"/>
        <end position="167"/>
    </location>
</feature>
<proteinExistence type="predicted"/>
<feature type="transmembrane region" description="Helical" evidence="1">
    <location>
        <begin position="52"/>
        <end position="84"/>
    </location>
</feature>
<evidence type="ECO:0000313" key="3">
    <source>
        <dbReference type="Proteomes" id="UP000245137"/>
    </source>
</evidence>
<feature type="transmembrane region" description="Helical" evidence="1">
    <location>
        <begin position="91"/>
        <end position="112"/>
    </location>
</feature>
<dbReference type="Proteomes" id="UP000245137">
    <property type="component" value="Unassembled WGS sequence"/>
</dbReference>
<keyword evidence="3" id="KW-1185">Reference proteome</keyword>
<feature type="transmembrane region" description="Helical" evidence="1">
    <location>
        <begin position="187"/>
        <end position="211"/>
    </location>
</feature>
<accession>A0A2U1ST50</accession>
<dbReference type="EMBL" id="PUIV01000006">
    <property type="protein sequence ID" value="PWB94785.1"/>
    <property type="molecule type" value="Genomic_DNA"/>
</dbReference>
<evidence type="ECO:0000313" key="2">
    <source>
        <dbReference type="EMBL" id="PWB94785.1"/>
    </source>
</evidence>
<organism evidence="2 3">
    <name type="scientific">Methylosinus sporium</name>
    <dbReference type="NCBI Taxonomy" id="428"/>
    <lineage>
        <taxon>Bacteria</taxon>
        <taxon>Pseudomonadati</taxon>
        <taxon>Pseudomonadota</taxon>
        <taxon>Alphaproteobacteria</taxon>
        <taxon>Hyphomicrobiales</taxon>
        <taxon>Methylocystaceae</taxon>
        <taxon>Methylosinus</taxon>
    </lineage>
</organism>
<keyword evidence="1" id="KW-0812">Transmembrane</keyword>
<sequence>MRCGRAGSGSSSPIRSIGQRIDLRQSRASGPLINKEHRMTRLSLPIIEECNLLWSGALIVVGAFFSRAFACAAPLAGFAAIAALTSTRRNALALTAAVWLANQLVGFTMQHYPLDFETLTWGGALGIIALVCCETARFAARMSIGAGAPFAALAASFLVYEGALFAITRAIGGDVSHYALASVARIFAINVCAFFGLWAFGLVCMAIGAGWRQVASLRV</sequence>
<gene>
    <name evidence="2" type="ORF">C5689_06945</name>
</gene>
<keyword evidence="1" id="KW-0472">Membrane</keyword>
<dbReference type="AlphaFoldDB" id="A0A2U1ST50"/>
<name>A0A2U1ST50_METSR</name>
<comment type="caution">
    <text evidence="2">The sequence shown here is derived from an EMBL/GenBank/DDBJ whole genome shotgun (WGS) entry which is preliminary data.</text>
</comment>
<evidence type="ECO:0000256" key="1">
    <source>
        <dbReference type="SAM" id="Phobius"/>
    </source>
</evidence>
<protein>
    <submittedName>
        <fullName evidence="2">Uncharacterized protein</fullName>
    </submittedName>
</protein>